<dbReference type="Proteomes" id="UP000008037">
    <property type="component" value="Chromosome"/>
</dbReference>
<dbReference type="BioCyc" id="CNIT1237085:G1324-1656-MONOMER"/>
<name>K0IBA6_NITGG</name>
<dbReference type="InParanoid" id="K0IBA6"/>
<proteinExistence type="predicted"/>
<protein>
    <submittedName>
        <fullName evidence="1">Uncharacterized protein</fullName>
    </submittedName>
</protein>
<dbReference type="EMBL" id="CP002408">
    <property type="protein sequence ID" value="AFU58591.1"/>
    <property type="molecule type" value="Genomic_DNA"/>
</dbReference>
<dbReference type="OrthoDB" id="10263at2157"/>
<sequence>MDNKQISSKRLRGRSAIEAAHASVTGEDEARLDATISKLYGVKSDEAAEIHINYHIDKILESLARRAGDNGMKRQALAERVQHLDVSGAASQVAKGKLTEAAAVDALFRSLSTIERGGKTIDDRFSIYD</sequence>
<reference evidence="1 2" key="1">
    <citation type="journal article" date="2012" name="Environ. Microbiol.">
        <title>The genome of the ammonia-oxidizing Candidatus Nitrososphaera gargensis: insights into metabolic versatility and environmental adaptations.</title>
        <authorList>
            <person name="Spang A."/>
            <person name="Poehlein A."/>
            <person name="Offre P."/>
            <person name="Zumbragel S."/>
            <person name="Haider S."/>
            <person name="Rychlik N."/>
            <person name="Nowka B."/>
            <person name="Schmeisser C."/>
            <person name="Lebedeva E.V."/>
            <person name="Rattei T."/>
            <person name="Bohm C."/>
            <person name="Schmid M."/>
            <person name="Galushko A."/>
            <person name="Hatzenpichler R."/>
            <person name="Weinmaier T."/>
            <person name="Daniel R."/>
            <person name="Schleper C."/>
            <person name="Spieck E."/>
            <person name="Streit W."/>
            <person name="Wagner M."/>
        </authorList>
    </citation>
    <scope>NUCLEOTIDE SEQUENCE [LARGE SCALE GENOMIC DNA]</scope>
    <source>
        <strain evidence="2">Ga9.2</strain>
    </source>
</reference>
<evidence type="ECO:0000313" key="1">
    <source>
        <dbReference type="EMBL" id="AFU58591.1"/>
    </source>
</evidence>
<keyword evidence="2" id="KW-1185">Reference proteome</keyword>
<accession>K0IBA6</accession>
<dbReference type="KEGG" id="nga:Ngar_c16580"/>
<evidence type="ECO:0000313" key="2">
    <source>
        <dbReference type="Proteomes" id="UP000008037"/>
    </source>
</evidence>
<organism evidence="1 2">
    <name type="scientific">Nitrososphaera gargensis (strain Ga9.2)</name>
    <dbReference type="NCBI Taxonomy" id="1237085"/>
    <lineage>
        <taxon>Archaea</taxon>
        <taxon>Nitrososphaerota</taxon>
        <taxon>Nitrososphaeria</taxon>
        <taxon>Nitrososphaerales</taxon>
        <taxon>Nitrososphaeraceae</taxon>
        <taxon>Nitrososphaera</taxon>
    </lineage>
</organism>
<gene>
    <name evidence="1" type="ordered locus">Ngar_c16580</name>
</gene>
<dbReference type="AlphaFoldDB" id="K0IBA6"/>
<dbReference type="HOGENOM" id="CLU_1943925_0_0_2"/>